<name>A0ABT4A6D9_9BACT</name>
<sequence>MRRQRHPRGLTLVEVMVGMALVAVAMLALVSANTVAARASSRSYRHHMAMRLAQQRVDAVTLGEQKLKLRGAANGTNFVPDGTPWDCQEAFGAAATTLASLCDGSKPDLLGWVDVYGRPCNRTGTATEGFHPTCQYRRYVRFERIIGGSSQGDLWRVFVAVSHAQDGTCRNFKEGDTQCVVTSAVLTR</sequence>
<evidence type="ECO:0000313" key="1">
    <source>
        <dbReference type="EMBL" id="MCY1077205.1"/>
    </source>
</evidence>
<dbReference type="EMBL" id="JAPNKA010000001">
    <property type="protein sequence ID" value="MCY1077205.1"/>
    <property type="molecule type" value="Genomic_DNA"/>
</dbReference>
<protein>
    <submittedName>
        <fullName evidence="1">Prepilin-type N-terminal cleavage/methylation domain-containing protein</fullName>
    </submittedName>
</protein>
<dbReference type="Proteomes" id="UP001207654">
    <property type="component" value="Unassembled WGS sequence"/>
</dbReference>
<dbReference type="RefSeq" id="WP_267536051.1">
    <property type="nucleotide sequence ID" value="NZ_JAPNKA010000001.1"/>
</dbReference>
<organism evidence="1 2">
    <name type="scientific">Archangium lansingense</name>
    <dbReference type="NCBI Taxonomy" id="2995310"/>
    <lineage>
        <taxon>Bacteria</taxon>
        <taxon>Pseudomonadati</taxon>
        <taxon>Myxococcota</taxon>
        <taxon>Myxococcia</taxon>
        <taxon>Myxococcales</taxon>
        <taxon>Cystobacterineae</taxon>
        <taxon>Archangiaceae</taxon>
        <taxon>Archangium</taxon>
    </lineage>
</organism>
<proteinExistence type="predicted"/>
<evidence type="ECO:0000313" key="2">
    <source>
        <dbReference type="Proteomes" id="UP001207654"/>
    </source>
</evidence>
<reference evidence="1 2" key="1">
    <citation type="submission" date="2022-11" db="EMBL/GenBank/DDBJ databases">
        <title>Minimal conservation of predation-associated metabolite biosynthetic gene clusters underscores biosynthetic potential of Myxococcota including descriptions for ten novel species: Archangium lansinium sp. nov., Myxococcus landrumus sp. nov., Nannocystis bai.</title>
        <authorList>
            <person name="Ahearne A."/>
            <person name="Stevens C."/>
            <person name="Phillips K."/>
        </authorList>
    </citation>
    <scope>NUCLEOTIDE SEQUENCE [LARGE SCALE GENOMIC DNA]</scope>
    <source>
        <strain evidence="1 2">MIWBW</strain>
    </source>
</reference>
<dbReference type="InterPro" id="IPR012902">
    <property type="entry name" value="N_methyl_site"/>
</dbReference>
<accession>A0ABT4A6D9</accession>
<dbReference type="PROSITE" id="PS00409">
    <property type="entry name" value="PROKAR_NTER_METHYL"/>
    <property type="match status" value="1"/>
</dbReference>
<comment type="caution">
    <text evidence="1">The sequence shown here is derived from an EMBL/GenBank/DDBJ whole genome shotgun (WGS) entry which is preliminary data.</text>
</comment>
<dbReference type="NCBIfam" id="TIGR02532">
    <property type="entry name" value="IV_pilin_GFxxxE"/>
    <property type="match status" value="1"/>
</dbReference>
<keyword evidence="2" id="KW-1185">Reference proteome</keyword>
<gene>
    <name evidence="1" type="ORF">OV287_22275</name>
</gene>
<dbReference type="Pfam" id="PF07963">
    <property type="entry name" value="N_methyl"/>
    <property type="match status" value="1"/>
</dbReference>